<accession>A0A1C7MQ51</accession>
<name>A0A1C7MQ51_GRIFR</name>
<dbReference type="InterPro" id="IPR032466">
    <property type="entry name" value="Metal_Hydrolase"/>
</dbReference>
<dbReference type="STRING" id="5627.A0A1C7MQ51"/>
<dbReference type="Proteomes" id="UP000092993">
    <property type="component" value="Unassembled WGS sequence"/>
</dbReference>
<dbReference type="InterPro" id="IPR032465">
    <property type="entry name" value="ACMSD"/>
</dbReference>
<keyword evidence="4" id="KW-1185">Reference proteome</keyword>
<dbReference type="PANTHER" id="PTHR21240:SF28">
    <property type="entry name" value="ISO-OROTATE DECARBOXYLASE (EUROFUNG)"/>
    <property type="match status" value="1"/>
</dbReference>
<gene>
    <name evidence="3" type="primary">acmsd_1</name>
    <name evidence="3" type="ORF">A0H81_03774</name>
</gene>
<evidence type="ECO:0000313" key="4">
    <source>
        <dbReference type="Proteomes" id="UP000092993"/>
    </source>
</evidence>
<dbReference type="AlphaFoldDB" id="A0A1C7MQ51"/>
<evidence type="ECO:0000313" key="3">
    <source>
        <dbReference type="EMBL" id="OBZ77084.1"/>
    </source>
</evidence>
<dbReference type="Gene3D" id="3.20.20.140">
    <property type="entry name" value="Metal-dependent hydrolases"/>
    <property type="match status" value="1"/>
</dbReference>
<reference evidence="3 4" key="1">
    <citation type="submission" date="2016-03" db="EMBL/GenBank/DDBJ databases">
        <title>Whole genome sequencing of Grifola frondosa 9006-11.</title>
        <authorList>
            <person name="Min B."/>
            <person name="Park H."/>
            <person name="Kim J.-G."/>
            <person name="Cho H."/>
            <person name="Oh Y.-L."/>
            <person name="Kong W.-S."/>
            <person name="Choi I.-G."/>
        </authorList>
    </citation>
    <scope>NUCLEOTIDE SEQUENCE [LARGE SCALE GENOMIC DNA]</scope>
    <source>
        <strain evidence="3 4">9006-11</strain>
    </source>
</reference>
<dbReference type="OrthoDB" id="191270at2759"/>
<dbReference type="SUPFAM" id="SSF51556">
    <property type="entry name" value="Metallo-dependent hydrolases"/>
    <property type="match status" value="1"/>
</dbReference>
<dbReference type="EMBL" id="LUGG01000003">
    <property type="protein sequence ID" value="OBZ77084.1"/>
    <property type="molecule type" value="Genomic_DNA"/>
</dbReference>
<dbReference type="PANTHER" id="PTHR21240">
    <property type="entry name" value="2-AMINO-3-CARBOXYLMUCONATE-6-SEMIALDEHYDE DECARBOXYLASE"/>
    <property type="match status" value="1"/>
</dbReference>
<dbReference type="GO" id="GO:0005829">
    <property type="term" value="C:cytosol"/>
    <property type="evidence" value="ECO:0007669"/>
    <property type="project" value="TreeGrafter"/>
</dbReference>
<evidence type="ECO:0000256" key="1">
    <source>
        <dbReference type="ARBA" id="ARBA00023239"/>
    </source>
</evidence>
<comment type="caution">
    <text evidence="3">The sequence shown here is derived from an EMBL/GenBank/DDBJ whole genome shotgun (WGS) entry which is preliminary data.</text>
</comment>
<evidence type="ECO:0000256" key="2">
    <source>
        <dbReference type="RuleBase" id="RU366045"/>
    </source>
</evidence>
<sequence length="433" mass="48024">MPSDHCGQNEVLVWPMLCIEGDLLSDACVVYWVQNPRRVSELRFCGHVTALTWSCQRASMSREYRGFSAFGDHLGPPRTTFTEPPLSFLYLVSFAATLTARTTGRHPHPCLPPALRRFLRGRSVVPRIFTRTTVEGKPEERLLILGDEPSGGRPIGAQYWDRDEKLKFMDKHAIDVSIVRSVYRCLYDTTFSTSAMQLRKSWLDFVPASTAHTLEMSSMTTSKSIAQQVHRSSGRDEASVWLRATPTRSGDHDIVSLTDHRANICAATSQGHHHGHARVGKGLDDDALDPVWSAIEKAGLVVFLHPHYGVDEKAWGDRERPRPPARAGLSIRDHRHRHPDLRLLLAHSGGALPQISSRLASCIEHDPAVASRLKHDARYYLGKLYFDAVAYGSEELGFVSDVIGRAEKYEKSGSSAAVSKGQVSLNGNWGAAG</sequence>
<keyword evidence="1 2" id="KW-0456">Lyase</keyword>
<dbReference type="GO" id="GO:0019748">
    <property type="term" value="P:secondary metabolic process"/>
    <property type="evidence" value="ECO:0007669"/>
    <property type="project" value="TreeGrafter"/>
</dbReference>
<proteinExistence type="inferred from homology"/>
<organism evidence="3 4">
    <name type="scientific">Grifola frondosa</name>
    <name type="common">Maitake</name>
    <name type="synonym">Polyporus frondosus</name>
    <dbReference type="NCBI Taxonomy" id="5627"/>
    <lineage>
        <taxon>Eukaryota</taxon>
        <taxon>Fungi</taxon>
        <taxon>Dikarya</taxon>
        <taxon>Basidiomycota</taxon>
        <taxon>Agaricomycotina</taxon>
        <taxon>Agaricomycetes</taxon>
        <taxon>Polyporales</taxon>
        <taxon>Grifolaceae</taxon>
        <taxon>Grifola</taxon>
    </lineage>
</organism>
<keyword evidence="2" id="KW-0210">Decarboxylase</keyword>
<comment type="similarity">
    <text evidence="2">Belongs to the metallo-dependent hydrolases superfamily.</text>
</comment>
<dbReference type="GO" id="GO:0016831">
    <property type="term" value="F:carboxy-lyase activity"/>
    <property type="evidence" value="ECO:0007669"/>
    <property type="project" value="UniProtKB-KW"/>
</dbReference>
<protein>
    <submittedName>
        <fullName evidence="3">2-amino-3-carboxymuconate-6-semialdehyde decarboxylase</fullName>
    </submittedName>
</protein>